<keyword evidence="1" id="KW-0472">Membrane</keyword>
<evidence type="ECO:0000313" key="3">
    <source>
        <dbReference type="Proteomes" id="UP000824118"/>
    </source>
</evidence>
<feature type="transmembrane region" description="Helical" evidence="1">
    <location>
        <begin position="66"/>
        <end position="84"/>
    </location>
</feature>
<protein>
    <submittedName>
        <fullName evidence="2">Uncharacterized protein</fullName>
    </submittedName>
</protein>
<dbReference type="AlphaFoldDB" id="A0A9D1LXI3"/>
<evidence type="ECO:0000313" key="2">
    <source>
        <dbReference type="EMBL" id="HIU49766.1"/>
    </source>
</evidence>
<accession>A0A9D1LXI3</accession>
<keyword evidence="1" id="KW-1133">Transmembrane helix</keyword>
<evidence type="ECO:0000256" key="1">
    <source>
        <dbReference type="SAM" id="Phobius"/>
    </source>
</evidence>
<sequence>MIKGINRQIIEINDTGNTYYEKAWLVVRPEFDSAQKELLEREAAQLIKAIQAPSSFQRKSIKARQWLKFAAAAALGAFVCFLILNSI</sequence>
<gene>
    <name evidence="2" type="ORF">IAD22_01965</name>
</gene>
<keyword evidence="1" id="KW-0812">Transmembrane</keyword>
<organism evidence="2 3">
    <name type="scientific">Candidatus Limousia pullorum</name>
    <dbReference type="NCBI Taxonomy" id="2840860"/>
    <lineage>
        <taxon>Bacteria</taxon>
        <taxon>Bacillati</taxon>
        <taxon>Bacillota</taxon>
        <taxon>Clostridia</taxon>
        <taxon>Eubacteriales</taxon>
        <taxon>Oscillospiraceae</taxon>
        <taxon>Oscillospiraceae incertae sedis</taxon>
        <taxon>Candidatus Limousia</taxon>
    </lineage>
</organism>
<dbReference type="Proteomes" id="UP000824118">
    <property type="component" value="Unassembled WGS sequence"/>
</dbReference>
<reference evidence="2" key="2">
    <citation type="journal article" date="2021" name="PeerJ">
        <title>Extensive microbial diversity within the chicken gut microbiome revealed by metagenomics and culture.</title>
        <authorList>
            <person name="Gilroy R."/>
            <person name="Ravi A."/>
            <person name="Getino M."/>
            <person name="Pursley I."/>
            <person name="Horton D.L."/>
            <person name="Alikhan N.F."/>
            <person name="Baker D."/>
            <person name="Gharbi K."/>
            <person name="Hall N."/>
            <person name="Watson M."/>
            <person name="Adriaenssens E.M."/>
            <person name="Foster-Nyarko E."/>
            <person name="Jarju S."/>
            <person name="Secka A."/>
            <person name="Antonio M."/>
            <person name="Oren A."/>
            <person name="Chaudhuri R.R."/>
            <person name="La Ragione R."/>
            <person name="Hildebrand F."/>
            <person name="Pallen M.J."/>
        </authorList>
    </citation>
    <scope>NUCLEOTIDE SEQUENCE</scope>
    <source>
        <strain evidence="2">ChiGjej1B1-1684</strain>
    </source>
</reference>
<name>A0A9D1LXI3_9FIRM</name>
<comment type="caution">
    <text evidence="2">The sequence shown here is derived from an EMBL/GenBank/DDBJ whole genome shotgun (WGS) entry which is preliminary data.</text>
</comment>
<proteinExistence type="predicted"/>
<dbReference type="EMBL" id="DVNG01000029">
    <property type="protein sequence ID" value="HIU49766.1"/>
    <property type="molecule type" value="Genomic_DNA"/>
</dbReference>
<reference evidence="2" key="1">
    <citation type="submission" date="2020-10" db="EMBL/GenBank/DDBJ databases">
        <authorList>
            <person name="Gilroy R."/>
        </authorList>
    </citation>
    <scope>NUCLEOTIDE SEQUENCE</scope>
    <source>
        <strain evidence="2">ChiGjej1B1-1684</strain>
    </source>
</reference>